<reference evidence="2" key="1">
    <citation type="submission" date="2018-02" db="EMBL/GenBank/DDBJ databases">
        <title>Rhizophora mucronata_Transcriptome.</title>
        <authorList>
            <person name="Meera S.P."/>
            <person name="Sreeshan A."/>
            <person name="Augustine A."/>
        </authorList>
    </citation>
    <scope>NUCLEOTIDE SEQUENCE</scope>
    <source>
        <tissue evidence="2">Leaf</tissue>
    </source>
</reference>
<sequence>MMHPFIAEKNRGSINCIPNQLQRIRNKKNLVWIMCLAVLWSILNLMQGVTPLTAAKESWATDSTELPTVVMLLVGKQLDVAHRKE</sequence>
<organism evidence="2">
    <name type="scientific">Rhizophora mucronata</name>
    <name type="common">Asiatic mangrove</name>
    <dbReference type="NCBI Taxonomy" id="61149"/>
    <lineage>
        <taxon>Eukaryota</taxon>
        <taxon>Viridiplantae</taxon>
        <taxon>Streptophyta</taxon>
        <taxon>Embryophyta</taxon>
        <taxon>Tracheophyta</taxon>
        <taxon>Spermatophyta</taxon>
        <taxon>Magnoliopsida</taxon>
        <taxon>eudicotyledons</taxon>
        <taxon>Gunneridae</taxon>
        <taxon>Pentapetalae</taxon>
        <taxon>rosids</taxon>
        <taxon>fabids</taxon>
        <taxon>Malpighiales</taxon>
        <taxon>Rhizophoraceae</taxon>
        <taxon>Rhizophora</taxon>
    </lineage>
</organism>
<name>A0A2P2IXU9_RHIMU</name>
<keyword evidence="1" id="KW-0472">Membrane</keyword>
<keyword evidence="1" id="KW-1133">Transmembrane helix</keyword>
<proteinExistence type="predicted"/>
<dbReference type="AlphaFoldDB" id="A0A2P2IXU9"/>
<accession>A0A2P2IXU9</accession>
<evidence type="ECO:0000313" key="2">
    <source>
        <dbReference type="EMBL" id="MBW86049.1"/>
    </source>
</evidence>
<keyword evidence="1" id="KW-0812">Transmembrane</keyword>
<protein>
    <submittedName>
        <fullName evidence="2">Uncharacterized protein</fullName>
    </submittedName>
</protein>
<feature type="transmembrane region" description="Helical" evidence="1">
    <location>
        <begin position="30"/>
        <end position="49"/>
    </location>
</feature>
<evidence type="ECO:0000256" key="1">
    <source>
        <dbReference type="SAM" id="Phobius"/>
    </source>
</evidence>
<dbReference type="EMBL" id="GGEC01005566">
    <property type="protein sequence ID" value="MBW86049.1"/>
    <property type="molecule type" value="Transcribed_RNA"/>
</dbReference>